<evidence type="ECO:0000313" key="14">
    <source>
        <dbReference type="Proteomes" id="UP001174909"/>
    </source>
</evidence>
<feature type="transmembrane region" description="Helical" evidence="11">
    <location>
        <begin position="96"/>
        <end position="112"/>
    </location>
</feature>
<feature type="transmembrane region" description="Helical" evidence="11">
    <location>
        <begin position="196"/>
        <end position="217"/>
    </location>
</feature>
<dbReference type="Pfam" id="PF00361">
    <property type="entry name" value="Proton_antipo_M"/>
    <property type="match status" value="1"/>
</dbReference>
<comment type="subcellular location">
    <subcellularLocation>
        <location evidence="2">Membrane</location>
        <topology evidence="2">Multi-pass membrane protein</topology>
    </subcellularLocation>
</comment>
<feature type="transmembrane region" description="Helical" evidence="11">
    <location>
        <begin position="269"/>
        <end position="291"/>
    </location>
</feature>
<feature type="transmembrane region" description="Helical" evidence="11">
    <location>
        <begin position="21"/>
        <end position="39"/>
    </location>
</feature>
<evidence type="ECO:0000256" key="9">
    <source>
        <dbReference type="ARBA" id="ARBA00031025"/>
    </source>
</evidence>
<feature type="transmembrane region" description="Helical" evidence="11">
    <location>
        <begin position="59"/>
        <end position="84"/>
    </location>
</feature>
<accession>A0AA35TG31</accession>
<feature type="transmembrane region" description="Helical" evidence="11">
    <location>
        <begin position="402"/>
        <end position="422"/>
    </location>
</feature>
<evidence type="ECO:0000259" key="12">
    <source>
        <dbReference type="Pfam" id="PF00361"/>
    </source>
</evidence>
<sequence length="482" mass="53181">MLLVLFAIRREQEELAKRVTFIVTLIPLLIAVFLFINYDRSDSGHQFEENMMWIKAFNIHYHVGIDGLSVTLVLLTALLGPICVLASWKIEKGIKAYLALFLLLETGMIGFFCALDMFLFYVFFELTLLPMYFLIGVWGGPRREYAAIKFFLYTLFGSVLMLIAMIAVYLKGDTFDIPTLIELAKTPGHALAERTFQIWAFLGFFIGFAVKVPIFPFHTWLPDAHVEAPTAISVILAGILLKMGTYGLVRVNFAMLPEGMDFFCNGEGRWGNSLAILGFINIVYGSLCALAQTDFKKLVAYSSIGHMGFVLIGLAARNESGLTGAILQMFNHGVISAMLFLLVGVVYDRAHHREINGFGGLGSKMPIYTGITTLAFMASLGLPGLSGFVGEALSLLGAYSKFKVLTILSTAGIVIGAAYFLWTLQRVFLGELNPKYEAITEINGREIATLVPLGILTIVLGIWPSIAIDMFREAVSILPLVQ</sequence>
<comment type="similarity">
    <text evidence="3">Belongs to the complex I subunit 4 family.</text>
</comment>
<proteinExistence type="inferred from homology"/>
<dbReference type="GO" id="GO:0008137">
    <property type="term" value="F:NADH dehydrogenase (ubiquinone) activity"/>
    <property type="evidence" value="ECO:0007669"/>
    <property type="project" value="UniProtKB-EC"/>
</dbReference>
<dbReference type="InterPro" id="IPR001750">
    <property type="entry name" value="ND/Mrp_TM"/>
</dbReference>
<evidence type="ECO:0000256" key="4">
    <source>
        <dbReference type="ARBA" id="ARBA00012944"/>
    </source>
</evidence>
<feature type="domain" description="NADH:quinone oxidoreductase/Mrp antiporter transmembrane" evidence="12">
    <location>
        <begin position="114"/>
        <end position="410"/>
    </location>
</feature>
<keyword evidence="8 11" id="KW-0472">Membrane</keyword>
<evidence type="ECO:0000256" key="8">
    <source>
        <dbReference type="ARBA" id="ARBA00023136"/>
    </source>
</evidence>
<name>A0AA35TG31_GEOBA</name>
<evidence type="ECO:0000256" key="11">
    <source>
        <dbReference type="SAM" id="Phobius"/>
    </source>
</evidence>
<evidence type="ECO:0000256" key="5">
    <source>
        <dbReference type="ARBA" id="ARBA00021006"/>
    </source>
</evidence>
<dbReference type="GO" id="GO:0015990">
    <property type="term" value="P:electron transport coupled proton transport"/>
    <property type="evidence" value="ECO:0007669"/>
    <property type="project" value="TreeGrafter"/>
</dbReference>
<dbReference type="GO" id="GO:0003954">
    <property type="term" value="F:NADH dehydrogenase activity"/>
    <property type="evidence" value="ECO:0007669"/>
    <property type="project" value="TreeGrafter"/>
</dbReference>
<feature type="transmembrane region" description="Helical" evidence="11">
    <location>
        <begin position="329"/>
        <end position="347"/>
    </location>
</feature>
<evidence type="ECO:0000256" key="3">
    <source>
        <dbReference type="ARBA" id="ARBA00009025"/>
    </source>
</evidence>
<feature type="transmembrane region" description="Helical" evidence="11">
    <location>
        <begin position="367"/>
        <end position="390"/>
    </location>
</feature>
<comment type="catalytic activity">
    <reaction evidence="10">
        <text>a ubiquinone + NADH + 5 H(+)(in) = a ubiquinol + NAD(+) + 4 H(+)(out)</text>
        <dbReference type="Rhea" id="RHEA:29091"/>
        <dbReference type="Rhea" id="RHEA-COMP:9565"/>
        <dbReference type="Rhea" id="RHEA-COMP:9566"/>
        <dbReference type="ChEBI" id="CHEBI:15378"/>
        <dbReference type="ChEBI" id="CHEBI:16389"/>
        <dbReference type="ChEBI" id="CHEBI:17976"/>
        <dbReference type="ChEBI" id="CHEBI:57540"/>
        <dbReference type="ChEBI" id="CHEBI:57945"/>
        <dbReference type="EC" id="7.1.1.2"/>
    </reaction>
</comment>
<dbReference type="AlphaFoldDB" id="A0AA35TG31"/>
<reference evidence="13" key="1">
    <citation type="submission" date="2023-03" db="EMBL/GenBank/DDBJ databases">
        <authorList>
            <person name="Steffen K."/>
            <person name="Cardenas P."/>
        </authorList>
    </citation>
    <scope>NUCLEOTIDE SEQUENCE</scope>
</reference>
<feature type="transmembrane region" description="Helical" evidence="11">
    <location>
        <begin position="150"/>
        <end position="170"/>
    </location>
</feature>
<gene>
    <name evidence="13" type="ORF">GBAR_LOCUS25926</name>
</gene>
<keyword evidence="7 11" id="KW-1133">Transmembrane helix</keyword>
<evidence type="ECO:0000256" key="2">
    <source>
        <dbReference type="ARBA" id="ARBA00004141"/>
    </source>
</evidence>
<evidence type="ECO:0000256" key="7">
    <source>
        <dbReference type="ARBA" id="ARBA00022989"/>
    </source>
</evidence>
<dbReference type="GO" id="GO:0016020">
    <property type="term" value="C:membrane"/>
    <property type="evidence" value="ECO:0007669"/>
    <property type="project" value="UniProtKB-SubCell"/>
</dbReference>
<dbReference type="PANTHER" id="PTHR43507">
    <property type="entry name" value="NADH-UBIQUINONE OXIDOREDUCTASE CHAIN 4"/>
    <property type="match status" value="1"/>
</dbReference>
<keyword evidence="6 11" id="KW-0812">Transmembrane</keyword>
<dbReference type="PRINTS" id="PR01437">
    <property type="entry name" value="NUOXDRDTASE4"/>
</dbReference>
<feature type="transmembrane region" description="Helical" evidence="11">
    <location>
        <begin position="447"/>
        <end position="466"/>
    </location>
</feature>
<evidence type="ECO:0000313" key="13">
    <source>
        <dbReference type="EMBL" id="CAI8046891.1"/>
    </source>
</evidence>
<protein>
    <recommendedName>
        <fullName evidence="5">NADH-ubiquinone oxidoreductase chain 4</fullName>
        <ecNumber evidence="4">7.1.1.2</ecNumber>
    </recommendedName>
    <alternativeName>
        <fullName evidence="9">NADH dehydrogenase subunit 4</fullName>
    </alternativeName>
</protein>
<evidence type="ECO:0000256" key="10">
    <source>
        <dbReference type="ARBA" id="ARBA00049551"/>
    </source>
</evidence>
<keyword evidence="14" id="KW-1185">Reference proteome</keyword>
<organism evidence="13 14">
    <name type="scientific">Geodia barretti</name>
    <name type="common">Barrett's horny sponge</name>
    <dbReference type="NCBI Taxonomy" id="519541"/>
    <lineage>
        <taxon>Eukaryota</taxon>
        <taxon>Metazoa</taxon>
        <taxon>Porifera</taxon>
        <taxon>Demospongiae</taxon>
        <taxon>Heteroscleromorpha</taxon>
        <taxon>Tetractinellida</taxon>
        <taxon>Astrophorina</taxon>
        <taxon>Geodiidae</taxon>
        <taxon>Geodia</taxon>
    </lineage>
</organism>
<comment type="function">
    <text evidence="1">Core subunit of the mitochondrial membrane respiratory chain NADH dehydrogenase (Complex I) that is believed to belong to the minimal assembly required for catalysis. Complex I functions in the transfer of electrons from NADH to the respiratory chain. The immediate electron acceptor for the enzyme is believed to be ubiquinone.</text>
</comment>
<evidence type="ECO:0000256" key="6">
    <source>
        <dbReference type="ARBA" id="ARBA00022692"/>
    </source>
</evidence>
<feature type="transmembrane region" description="Helical" evidence="11">
    <location>
        <begin position="229"/>
        <end position="249"/>
    </location>
</feature>
<dbReference type="NCBIfam" id="TIGR01972">
    <property type="entry name" value="NDH_I_M"/>
    <property type="match status" value="1"/>
</dbReference>
<dbReference type="EC" id="7.1.1.2" evidence="4"/>
<feature type="transmembrane region" description="Helical" evidence="11">
    <location>
        <begin position="118"/>
        <end position="138"/>
    </location>
</feature>
<dbReference type="Proteomes" id="UP001174909">
    <property type="component" value="Unassembled WGS sequence"/>
</dbReference>
<comment type="caution">
    <text evidence="13">The sequence shown here is derived from an EMBL/GenBank/DDBJ whole genome shotgun (WGS) entry which is preliminary data.</text>
</comment>
<dbReference type="PANTHER" id="PTHR43507:SF1">
    <property type="entry name" value="NADH-UBIQUINONE OXIDOREDUCTASE CHAIN 4"/>
    <property type="match status" value="1"/>
</dbReference>
<dbReference type="EMBL" id="CASHTH010003595">
    <property type="protein sequence ID" value="CAI8046891.1"/>
    <property type="molecule type" value="Genomic_DNA"/>
</dbReference>
<dbReference type="InterPro" id="IPR003918">
    <property type="entry name" value="NADH_UbQ_OxRdtase"/>
</dbReference>
<dbReference type="InterPro" id="IPR010227">
    <property type="entry name" value="NADH_Q_OxRdtase_chainM/4"/>
</dbReference>
<evidence type="ECO:0000256" key="1">
    <source>
        <dbReference type="ARBA" id="ARBA00003257"/>
    </source>
</evidence>
<dbReference type="GO" id="GO:0042773">
    <property type="term" value="P:ATP synthesis coupled electron transport"/>
    <property type="evidence" value="ECO:0007669"/>
    <property type="project" value="InterPro"/>
</dbReference>
<feature type="transmembrane region" description="Helical" evidence="11">
    <location>
        <begin position="298"/>
        <end position="317"/>
    </location>
</feature>
<dbReference type="GO" id="GO:0048039">
    <property type="term" value="F:ubiquinone binding"/>
    <property type="evidence" value="ECO:0007669"/>
    <property type="project" value="TreeGrafter"/>
</dbReference>